<reference evidence="8 9" key="1">
    <citation type="submission" date="2017-02" db="EMBL/GenBank/DDBJ databases">
        <authorList>
            <person name="Peterson S.W."/>
        </authorList>
    </citation>
    <scope>NUCLEOTIDE SEQUENCE [LARGE SCALE GENOMIC DNA]</scope>
    <source>
        <strain evidence="8 9">ATCC 49788</strain>
    </source>
</reference>
<dbReference type="SMART" id="SM00278">
    <property type="entry name" value="HhH1"/>
    <property type="match status" value="2"/>
</dbReference>
<dbReference type="InterPro" id="IPR036267">
    <property type="entry name" value="RuvA_C_sf"/>
</dbReference>
<comment type="subunit">
    <text evidence="6">Homotetramer. Forms an RuvA(8)-RuvB(12)-Holliday junction (HJ) complex. HJ DNA is sandwiched between 2 RuvA tetramers; dsDNA enters through RuvA and exits via RuvB. An RuvB hexamer assembles on each DNA strand where it exits the tetramer. Each RuvB hexamer is contacted by two RuvA subunits (via domain III) on 2 adjacent RuvB subunits; this complex drives branch migration. In the full resolvosome a probable DNA-RuvA(4)-RuvB(12)-RuvC(2) complex forms which resolves the HJ.</text>
</comment>
<evidence type="ECO:0000256" key="1">
    <source>
        <dbReference type="ARBA" id="ARBA00022490"/>
    </source>
</evidence>
<keyword evidence="8" id="KW-0347">Helicase</keyword>
<keyword evidence="9" id="KW-1185">Reference proteome</keyword>
<dbReference type="GO" id="GO:0009378">
    <property type="term" value="F:four-way junction helicase activity"/>
    <property type="evidence" value="ECO:0007669"/>
    <property type="project" value="InterPro"/>
</dbReference>
<dbReference type="GO" id="GO:0006281">
    <property type="term" value="P:DNA repair"/>
    <property type="evidence" value="ECO:0007669"/>
    <property type="project" value="UniProtKB-UniRule"/>
</dbReference>
<keyword evidence="3 6" id="KW-0238">DNA-binding</keyword>
<dbReference type="OrthoDB" id="5293449at2"/>
<evidence type="ECO:0000259" key="7">
    <source>
        <dbReference type="SMART" id="SM00278"/>
    </source>
</evidence>
<dbReference type="GO" id="GO:0005524">
    <property type="term" value="F:ATP binding"/>
    <property type="evidence" value="ECO:0007669"/>
    <property type="project" value="InterPro"/>
</dbReference>
<evidence type="ECO:0000256" key="4">
    <source>
        <dbReference type="ARBA" id="ARBA00023172"/>
    </source>
</evidence>
<dbReference type="InterPro" id="IPR000085">
    <property type="entry name" value="RuvA"/>
</dbReference>
<dbReference type="InterPro" id="IPR012340">
    <property type="entry name" value="NA-bd_OB-fold"/>
</dbReference>
<dbReference type="Gene3D" id="1.10.150.20">
    <property type="entry name" value="5' to 3' exonuclease, C-terminal subdomain"/>
    <property type="match status" value="1"/>
</dbReference>
<feature type="domain" description="Helix-hairpin-helix DNA-binding motif class 1" evidence="7">
    <location>
        <begin position="74"/>
        <end position="93"/>
    </location>
</feature>
<dbReference type="Gene3D" id="1.10.8.10">
    <property type="entry name" value="DNA helicase RuvA subunit, C-terminal domain"/>
    <property type="match status" value="1"/>
</dbReference>
<dbReference type="GO" id="GO:0000400">
    <property type="term" value="F:four-way junction DNA binding"/>
    <property type="evidence" value="ECO:0007669"/>
    <property type="project" value="UniProtKB-UniRule"/>
</dbReference>
<comment type="function">
    <text evidence="6">The RuvA-RuvB-RuvC complex processes Holliday junction (HJ) DNA during genetic recombination and DNA repair, while the RuvA-RuvB complex plays an important role in the rescue of blocked DNA replication forks via replication fork reversal (RFR). RuvA specifically binds to HJ cruciform DNA, conferring on it an open structure. The RuvB hexamer acts as an ATP-dependent pump, pulling dsDNA into and through the RuvAB complex. HJ branch migration allows RuvC to scan DNA until it finds its consensus sequence, where it cleaves and resolves the cruciform DNA.</text>
</comment>
<evidence type="ECO:0000313" key="8">
    <source>
        <dbReference type="EMBL" id="SKA76233.1"/>
    </source>
</evidence>
<name>A0A1T4WFZ3_9GAMM</name>
<sequence length="203" mass="22335">MIGLLRGKVIYKQPPELLLEVHGVGYELQASMNTFYNLPLDTQAEVIIYTHFVVREDAQTLFGFSSQEERSLFRHLLKVTGIGPKMALAIVSGMTAAEFAQLVHAADVNALSRIPGVGKKTAERLIIEMRDRLPKIEVPLSTSGTHKPTQTPFTLVSPVDEALNALLALGYKPAQASKMVAAFENQNLSVEEIIRHALRSSLN</sequence>
<keyword evidence="5 6" id="KW-0234">DNA repair</keyword>
<dbReference type="InterPro" id="IPR003583">
    <property type="entry name" value="Hlx-hairpin-Hlx_DNA-bd_motif"/>
</dbReference>
<dbReference type="GO" id="GO:0048476">
    <property type="term" value="C:Holliday junction resolvase complex"/>
    <property type="evidence" value="ECO:0007669"/>
    <property type="project" value="UniProtKB-UniRule"/>
</dbReference>
<dbReference type="NCBIfam" id="TIGR00084">
    <property type="entry name" value="ruvA"/>
    <property type="match status" value="1"/>
</dbReference>
<dbReference type="Proteomes" id="UP000190460">
    <property type="component" value="Unassembled WGS sequence"/>
</dbReference>
<dbReference type="InterPro" id="IPR013849">
    <property type="entry name" value="DNA_helicase_Holl-junc_RuvA_I"/>
</dbReference>
<dbReference type="GO" id="GO:0005737">
    <property type="term" value="C:cytoplasm"/>
    <property type="evidence" value="ECO:0007669"/>
    <property type="project" value="UniProtKB-SubCell"/>
</dbReference>
<dbReference type="Pfam" id="PF01330">
    <property type="entry name" value="RuvA_N"/>
    <property type="match status" value="1"/>
</dbReference>
<accession>A0A1T4WFZ3</accession>
<proteinExistence type="inferred from homology"/>
<feature type="domain" description="Helix-hairpin-helix DNA-binding motif class 1" evidence="7">
    <location>
        <begin position="109"/>
        <end position="128"/>
    </location>
</feature>
<dbReference type="HAMAP" id="MF_00031">
    <property type="entry name" value="DNA_HJ_migration_RuvA"/>
    <property type="match status" value="1"/>
</dbReference>
<dbReference type="SUPFAM" id="SSF50249">
    <property type="entry name" value="Nucleic acid-binding proteins"/>
    <property type="match status" value="1"/>
</dbReference>
<feature type="region of interest" description="Domain III" evidence="6">
    <location>
        <begin position="159"/>
        <end position="203"/>
    </location>
</feature>
<dbReference type="GO" id="GO:0009379">
    <property type="term" value="C:Holliday junction helicase complex"/>
    <property type="evidence" value="ECO:0007669"/>
    <property type="project" value="InterPro"/>
</dbReference>
<dbReference type="Pfam" id="PF07499">
    <property type="entry name" value="RuvA_C"/>
    <property type="match status" value="1"/>
</dbReference>
<dbReference type="CDD" id="cd14332">
    <property type="entry name" value="UBA_RuvA_C"/>
    <property type="match status" value="1"/>
</dbReference>
<protein>
    <recommendedName>
        <fullName evidence="6">Holliday junction branch migration complex subunit RuvA</fullName>
    </recommendedName>
</protein>
<keyword evidence="2 6" id="KW-0227">DNA damage</keyword>
<evidence type="ECO:0000256" key="2">
    <source>
        <dbReference type="ARBA" id="ARBA00022763"/>
    </source>
</evidence>
<dbReference type="Pfam" id="PF14520">
    <property type="entry name" value="HHH_5"/>
    <property type="match status" value="1"/>
</dbReference>
<comment type="subcellular location">
    <subcellularLocation>
        <location evidence="6">Cytoplasm</location>
    </subcellularLocation>
</comment>
<evidence type="ECO:0000256" key="3">
    <source>
        <dbReference type="ARBA" id="ARBA00023125"/>
    </source>
</evidence>
<comment type="similarity">
    <text evidence="6">Belongs to the RuvA family.</text>
</comment>
<keyword evidence="4 6" id="KW-0233">DNA recombination</keyword>
<evidence type="ECO:0000313" key="9">
    <source>
        <dbReference type="Proteomes" id="UP000190460"/>
    </source>
</evidence>
<keyword evidence="8" id="KW-0378">Hydrolase</keyword>
<dbReference type="GO" id="GO:0006310">
    <property type="term" value="P:DNA recombination"/>
    <property type="evidence" value="ECO:0007669"/>
    <property type="project" value="UniProtKB-UniRule"/>
</dbReference>
<dbReference type="SUPFAM" id="SSF47781">
    <property type="entry name" value="RuvA domain 2-like"/>
    <property type="match status" value="1"/>
</dbReference>
<comment type="domain">
    <text evidence="6">Has three domains with a flexible linker between the domains II and III and assumes an 'L' shape. Domain III is highly mobile and contacts RuvB.</text>
</comment>
<keyword evidence="8" id="KW-0547">Nucleotide-binding</keyword>
<evidence type="ECO:0000256" key="6">
    <source>
        <dbReference type="HAMAP-Rule" id="MF_00031"/>
    </source>
</evidence>
<keyword evidence="1 6" id="KW-0963">Cytoplasm</keyword>
<evidence type="ECO:0000256" key="5">
    <source>
        <dbReference type="ARBA" id="ARBA00023204"/>
    </source>
</evidence>
<dbReference type="AlphaFoldDB" id="A0A1T4WFZ3"/>
<gene>
    <name evidence="6" type="primary">ruvA</name>
    <name evidence="8" type="ORF">SAMN02745130_01650</name>
</gene>
<organism evidence="8 9">
    <name type="scientific">Thiothrix eikelboomii</name>
    <dbReference type="NCBI Taxonomy" id="92487"/>
    <lineage>
        <taxon>Bacteria</taxon>
        <taxon>Pseudomonadati</taxon>
        <taxon>Pseudomonadota</taxon>
        <taxon>Gammaproteobacteria</taxon>
        <taxon>Thiotrichales</taxon>
        <taxon>Thiotrichaceae</taxon>
        <taxon>Thiothrix</taxon>
    </lineage>
</organism>
<dbReference type="Gene3D" id="2.40.50.140">
    <property type="entry name" value="Nucleic acid-binding proteins"/>
    <property type="match status" value="1"/>
</dbReference>
<keyword evidence="8" id="KW-0067">ATP-binding</keyword>
<comment type="caution">
    <text evidence="6">Lacks conserved residue(s) required for the propagation of feature annotation.</text>
</comment>
<dbReference type="InterPro" id="IPR011114">
    <property type="entry name" value="RuvA_C"/>
</dbReference>
<dbReference type="EMBL" id="FUYB01000005">
    <property type="protein sequence ID" value="SKA76233.1"/>
    <property type="molecule type" value="Genomic_DNA"/>
</dbReference>
<dbReference type="InterPro" id="IPR010994">
    <property type="entry name" value="RuvA_2-like"/>
</dbReference>
<dbReference type="STRING" id="92487.SAMN02745130_01650"/>
<dbReference type="SUPFAM" id="SSF46929">
    <property type="entry name" value="DNA helicase RuvA subunit, C-terminal domain"/>
    <property type="match status" value="1"/>
</dbReference>
<dbReference type="RefSeq" id="WP_078922111.1">
    <property type="nucleotide sequence ID" value="NZ_FUYB01000005.1"/>
</dbReference>